<dbReference type="InterPro" id="IPR028082">
    <property type="entry name" value="Peripla_BP_I"/>
</dbReference>
<name>A0A1E5XHM7_9HYPH</name>
<proteinExistence type="inferred from homology"/>
<evidence type="ECO:0000313" key="7">
    <source>
        <dbReference type="Proteomes" id="UP000095463"/>
    </source>
</evidence>
<feature type="domain" description="Periplasmic binding protein" evidence="5">
    <location>
        <begin position="34"/>
        <end position="286"/>
    </location>
</feature>
<dbReference type="PANTHER" id="PTHR46847:SF1">
    <property type="entry name" value="D-ALLOSE-BINDING PERIPLASMIC PROTEIN-RELATED"/>
    <property type="match status" value="1"/>
</dbReference>
<reference evidence="6 7" key="1">
    <citation type="journal article" date="2015" name="Genome Announc.">
        <title>Genome Assemblies of Three Soil-Associated Devosia species: D. insulae, D. limi, and D. soli.</title>
        <authorList>
            <person name="Hassan Y.I."/>
            <person name="Lepp D."/>
            <person name="Zhou T."/>
        </authorList>
    </citation>
    <scope>NUCLEOTIDE SEQUENCE [LARGE SCALE GENOMIC DNA]</scope>
    <source>
        <strain evidence="6 7">DS-56</strain>
    </source>
</reference>
<comment type="similarity">
    <text evidence="2">Belongs to the bacterial solute-binding protein 2 family.</text>
</comment>
<gene>
    <name evidence="6" type="ORF">VW23_000410</name>
</gene>
<dbReference type="InterPro" id="IPR025997">
    <property type="entry name" value="SBP_2_dom"/>
</dbReference>
<evidence type="ECO:0000256" key="1">
    <source>
        <dbReference type="ARBA" id="ARBA00004196"/>
    </source>
</evidence>
<evidence type="ECO:0000313" key="6">
    <source>
        <dbReference type="EMBL" id="OEO28092.1"/>
    </source>
</evidence>
<organism evidence="6 7">
    <name type="scientific">Devosia insulae DS-56</name>
    <dbReference type="NCBI Taxonomy" id="1116389"/>
    <lineage>
        <taxon>Bacteria</taxon>
        <taxon>Pseudomonadati</taxon>
        <taxon>Pseudomonadota</taxon>
        <taxon>Alphaproteobacteria</taxon>
        <taxon>Hyphomicrobiales</taxon>
        <taxon>Devosiaceae</taxon>
        <taxon>Devosia</taxon>
    </lineage>
</organism>
<feature type="signal peptide" evidence="4">
    <location>
        <begin position="1"/>
        <end position="23"/>
    </location>
</feature>
<dbReference type="EMBL" id="LAJE02000400">
    <property type="protein sequence ID" value="OEO28092.1"/>
    <property type="molecule type" value="Genomic_DNA"/>
</dbReference>
<dbReference type="GO" id="GO:0030313">
    <property type="term" value="C:cell envelope"/>
    <property type="evidence" value="ECO:0007669"/>
    <property type="project" value="UniProtKB-SubCell"/>
</dbReference>
<dbReference type="Proteomes" id="UP000095463">
    <property type="component" value="Unassembled WGS sequence"/>
</dbReference>
<evidence type="ECO:0000256" key="4">
    <source>
        <dbReference type="SAM" id="SignalP"/>
    </source>
</evidence>
<sequence>MKFARLVLASAGLATLLSGAVAAQETVIGGMIFQQDQFFRGIQLGMEQSAKDGGATLLQGNSENKLEKEAELVDTFIARGAKAIVLAPLNGDASIPALERARDAGVKVVLYGTSINSDFQVADIGTSQLDIGRFTGEAAARFITETFGGKAKVALLGFRSQLQQMSDDRTNGFLEKAKAGAELDIVATQDAWLAENAVTVATDILTANPGLQVIYAANEGGTVGAVQAVRAAGLQGKVFVFGTDGSEQLAGFLLDEDNVLIATTAQQPFEMGKKATDVALAAAKGEATEKTYDIPPLALSRYDLEAVKAYAASVKQ</sequence>
<evidence type="ECO:0000256" key="3">
    <source>
        <dbReference type="ARBA" id="ARBA00022729"/>
    </source>
</evidence>
<dbReference type="GO" id="GO:0030246">
    <property type="term" value="F:carbohydrate binding"/>
    <property type="evidence" value="ECO:0007669"/>
    <property type="project" value="UniProtKB-ARBA"/>
</dbReference>
<dbReference type="Gene3D" id="3.40.50.2300">
    <property type="match status" value="2"/>
</dbReference>
<keyword evidence="7" id="KW-1185">Reference proteome</keyword>
<evidence type="ECO:0000259" key="5">
    <source>
        <dbReference type="Pfam" id="PF13407"/>
    </source>
</evidence>
<evidence type="ECO:0000256" key="2">
    <source>
        <dbReference type="ARBA" id="ARBA00007639"/>
    </source>
</evidence>
<comment type="caution">
    <text evidence="6">The sequence shown here is derived from an EMBL/GenBank/DDBJ whole genome shotgun (WGS) entry which is preliminary data.</text>
</comment>
<dbReference type="AlphaFoldDB" id="A0A1E5XHM7"/>
<accession>A0A1E5XHM7</accession>
<comment type="subcellular location">
    <subcellularLocation>
        <location evidence="1">Cell envelope</location>
    </subcellularLocation>
</comment>
<dbReference type="OrthoDB" id="3837830at2"/>
<dbReference type="Pfam" id="PF13407">
    <property type="entry name" value="Peripla_BP_4"/>
    <property type="match status" value="1"/>
</dbReference>
<protein>
    <recommendedName>
        <fullName evidence="5">Periplasmic binding protein domain-containing protein</fullName>
    </recommendedName>
</protein>
<dbReference type="SUPFAM" id="SSF53822">
    <property type="entry name" value="Periplasmic binding protein-like I"/>
    <property type="match status" value="1"/>
</dbReference>
<dbReference type="RefSeq" id="WP_069912573.1">
    <property type="nucleotide sequence ID" value="NZ_LAJE02000400.1"/>
</dbReference>
<dbReference type="PANTHER" id="PTHR46847">
    <property type="entry name" value="D-ALLOSE-BINDING PERIPLASMIC PROTEIN-RELATED"/>
    <property type="match status" value="1"/>
</dbReference>
<keyword evidence="3 4" id="KW-0732">Signal</keyword>
<feature type="chain" id="PRO_5009190133" description="Periplasmic binding protein domain-containing protein" evidence="4">
    <location>
        <begin position="24"/>
        <end position="316"/>
    </location>
</feature>